<dbReference type="STRING" id="1121955.SAMN02745146_1206"/>
<dbReference type="PROSITE" id="PS51257">
    <property type="entry name" value="PROKAR_LIPOPROTEIN"/>
    <property type="match status" value="1"/>
</dbReference>
<keyword evidence="2" id="KW-1185">Reference proteome</keyword>
<dbReference type="AlphaFoldDB" id="A0A1M6CMJ6"/>
<protein>
    <submittedName>
        <fullName evidence="1">Uncharacterized protein</fullName>
    </submittedName>
</protein>
<dbReference type="RefSeq" id="WP_073106533.1">
    <property type="nucleotide sequence ID" value="NZ_FQYN01000002.1"/>
</dbReference>
<dbReference type="OrthoDB" id="884513at2"/>
<dbReference type="Proteomes" id="UP000184418">
    <property type="component" value="Unassembled WGS sequence"/>
</dbReference>
<reference evidence="1 2" key="1">
    <citation type="submission" date="2016-11" db="EMBL/GenBank/DDBJ databases">
        <authorList>
            <person name="Jaros S."/>
            <person name="Januszkiewicz K."/>
            <person name="Wedrychowicz H."/>
        </authorList>
    </citation>
    <scope>NUCLEOTIDE SEQUENCE [LARGE SCALE GENOMIC DNA]</scope>
    <source>
        <strain evidence="1 2">DSM 21074</strain>
    </source>
</reference>
<name>A0A1M6CMJ6_9BACT</name>
<organism evidence="1 2">
    <name type="scientific">Hymenobacter daecheongensis DSM 21074</name>
    <dbReference type="NCBI Taxonomy" id="1121955"/>
    <lineage>
        <taxon>Bacteria</taxon>
        <taxon>Pseudomonadati</taxon>
        <taxon>Bacteroidota</taxon>
        <taxon>Cytophagia</taxon>
        <taxon>Cytophagales</taxon>
        <taxon>Hymenobacteraceae</taxon>
        <taxon>Hymenobacter</taxon>
    </lineage>
</organism>
<dbReference type="EMBL" id="FQYN01000002">
    <property type="protein sequence ID" value="SHI62226.1"/>
    <property type="molecule type" value="Genomic_DNA"/>
</dbReference>
<evidence type="ECO:0000313" key="2">
    <source>
        <dbReference type="Proteomes" id="UP000184418"/>
    </source>
</evidence>
<accession>A0A1M6CMJ6</accession>
<evidence type="ECO:0000313" key="1">
    <source>
        <dbReference type="EMBL" id="SHI62226.1"/>
    </source>
</evidence>
<proteinExistence type="predicted"/>
<sequence length="132" mass="14730">MRILFSLFLVLVFLGGCKKESDLEAPRTLQAQILGRTWLESREEETAGSDVKVFRPEGYAFPVSWARDGFRFDAGNVFTACGPSPIDGVDTDPGRWLTIGPNKFRITPNTHAAPYTLELVSLENDVLRVKVK</sequence>
<gene>
    <name evidence="1" type="ORF">SAMN02745146_1206</name>
</gene>